<evidence type="ECO:0000256" key="5">
    <source>
        <dbReference type="ARBA" id="ARBA00035530"/>
    </source>
</evidence>
<protein>
    <recommendedName>
        <fullName evidence="4">Large ribosomal subunit protein eL33</fullName>
    </recommendedName>
    <alternativeName>
        <fullName evidence="5">60S ribosomal protein L35a</fullName>
    </alternativeName>
</protein>
<evidence type="ECO:0000313" key="6">
    <source>
        <dbReference type="EMBL" id="VDD86247.1"/>
    </source>
</evidence>
<dbReference type="SUPFAM" id="SSF50447">
    <property type="entry name" value="Translation proteins"/>
    <property type="match status" value="1"/>
</dbReference>
<dbReference type="EMBL" id="UXUI01007204">
    <property type="protein sequence ID" value="VDD86247.1"/>
    <property type="molecule type" value="Genomic_DNA"/>
</dbReference>
<evidence type="ECO:0000256" key="4">
    <source>
        <dbReference type="ARBA" id="ARBA00035228"/>
    </source>
</evidence>
<dbReference type="PANTHER" id="PTHR10902">
    <property type="entry name" value="60S RIBOSOMAL PROTEIN L35A"/>
    <property type="match status" value="1"/>
</dbReference>
<dbReference type="InterPro" id="IPR001780">
    <property type="entry name" value="Ribosomal_eL33"/>
</dbReference>
<dbReference type="Gene3D" id="2.40.10.190">
    <property type="entry name" value="translation elongation factor selb, chain A, domain 4"/>
    <property type="match status" value="1"/>
</dbReference>
<reference evidence="6 7" key="2">
    <citation type="submission" date="2018-10" db="EMBL/GenBank/DDBJ databases">
        <authorList>
            <consortium name="Pathogen Informatics"/>
        </authorList>
    </citation>
    <scope>NUCLEOTIDE SEQUENCE [LARGE SCALE GENOMIC DNA]</scope>
</reference>
<keyword evidence="2" id="KW-0689">Ribosomal protein</keyword>
<evidence type="ECO:0000313" key="7">
    <source>
        <dbReference type="Proteomes" id="UP000274131"/>
    </source>
</evidence>
<dbReference type="GO" id="GO:0003735">
    <property type="term" value="F:structural constituent of ribosome"/>
    <property type="evidence" value="ECO:0007669"/>
    <property type="project" value="InterPro"/>
</dbReference>
<proteinExistence type="inferred from homology"/>
<dbReference type="Proteomes" id="UP000274131">
    <property type="component" value="Unassembled WGS sequence"/>
</dbReference>
<dbReference type="WBParaSite" id="EVEC_0000168201-mRNA-1">
    <property type="protein sequence ID" value="EVEC_0000168201-mRNA-1"/>
    <property type="gene ID" value="EVEC_0000168201"/>
</dbReference>
<evidence type="ECO:0000256" key="3">
    <source>
        <dbReference type="ARBA" id="ARBA00023274"/>
    </source>
</evidence>
<dbReference type="GO" id="GO:0005840">
    <property type="term" value="C:ribosome"/>
    <property type="evidence" value="ECO:0007669"/>
    <property type="project" value="UniProtKB-KW"/>
</dbReference>
<dbReference type="GO" id="GO:1990904">
    <property type="term" value="C:ribonucleoprotein complex"/>
    <property type="evidence" value="ECO:0007669"/>
    <property type="project" value="UniProtKB-KW"/>
</dbReference>
<sequence length="124" mass="14281">MATETTVERRQGPALIGRLYVKGVFTGYKRSHRNQREHTALIKLDGVYNKSDAQWYVGKRALYLYKGHNKCKIPGRKPSRIRAIWGRITRVHGNSGVVRAKFHHNLPPKAMGNRIRVMLYPSNI</sequence>
<evidence type="ECO:0000313" key="8">
    <source>
        <dbReference type="WBParaSite" id="EVEC_0000168201-mRNA-1"/>
    </source>
</evidence>
<dbReference type="InterPro" id="IPR009000">
    <property type="entry name" value="Transl_B-barrel_sf"/>
</dbReference>
<accession>A0A0N4UW34</accession>
<organism evidence="8">
    <name type="scientific">Enterobius vermicularis</name>
    <name type="common">Human pinworm</name>
    <dbReference type="NCBI Taxonomy" id="51028"/>
    <lineage>
        <taxon>Eukaryota</taxon>
        <taxon>Metazoa</taxon>
        <taxon>Ecdysozoa</taxon>
        <taxon>Nematoda</taxon>
        <taxon>Chromadorea</taxon>
        <taxon>Rhabditida</taxon>
        <taxon>Spirurina</taxon>
        <taxon>Oxyuridomorpha</taxon>
        <taxon>Oxyuroidea</taxon>
        <taxon>Oxyuridae</taxon>
        <taxon>Enterobius</taxon>
    </lineage>
</organism>
<keyword evidence="7" id="KW-1185">Reference proteome</keyword>
<reference evidence="8" key="1">
    <citation type="submission" date="2017-02" db="UniProtKB">
        <authorList>
            <consortium name="WormBaseParasite"/>
        </authorList>
    </citation>
    <scope>IDENTIFICATION</scope>
</reference>
<keyword evidence="3" id="KW-0687">Ribonucleoprotein</keyword>
<dbReference type="STRING" id="51028.A0A0N4UW34"/>
<gene>
    <name evidence="6" type="ORF">EVEC_LOCUS1390</name>
</gene>
<dbReference type="HAMAP" id="MF_00573">
    <property type="entry name" value="Ribosomal_eL33"/>
    <property type="match status" value="1"/>
</dbReference>
<dbReference type="Pfam" id="PF01247">
    <property type="entry name" value="Ribosomal_L35Ae"/>
    <property type="match status" value="1"/>
</dbReference>
<evidence type="ECO:0000256" key="1">
    <source>
        <dbReference type="ARBA" id="ARBA00009269"/>
    </source>
</evidence>
<evidence type="ECO:0000256" key="2">
    <source>
        <dbReference type="ARBA" id="ARBA00022980"/>
    </source>
</evidence>
<name>A0A0N4UW34_ENTVE</name>
<dbReference type="GO" id="GO:0006412">
    <property type="term" value="P:translation"/>
    <property type="evidence" value="ECO:0007669"/>
    <property type="project" value="InterPro"/>
</dbReference>
<dbReference type="FunFam" id="2.40.10.190:FF:000001">
    <property type="entry name" value="60S ribosomal protein L35a"/>
    <property type="match status" value="1"/>
</dbReference>
<dbReference type="InterPro" id="IPR038661">
    <property type="entry name" value="Ribosomal_eL33_sf"/>
</dbReference>
<comment type="similarity">
    <text evidence="1">Belongs to the eukaryotic ribosomal protein eL33 family.</text>
</comment>
<dbReference type="AlphaFoldDB" id="A0A0N4UW34"/>
<dbReference type="OrthoDB" id="1166329at2759"/>